<dbReference type="GO" id="GO:0020037">
    <property type="term" value="F:heme binding"/>
    <property type="evidence" value="ECO:0007669"/>
    <property type="project" value="InterPro"/>
</dbReference>
<keyword evidence="4 5" id="KW-0408">Iron</keyword>
<dbReference type="InterPro" id="IPR001486">
    <property type="entry name" value="Hemoglobin_trunc"/>
</dbReference>
<evidence type="ECO:0000256" key="3">
    <source>
        <dbReference type="ARBA" id="ARBA00022723"/>
    </source>
</evidence>
<dbReference type="OrthoDB" id="9795814at2"/>
<dbReference type="GO" id="GO:0019825">
    <property type="term" value="F:oxygen binding"/>
    <property type="evidence" value="ECO:0007669"/>
    <property type="project" value="InterPro"/>
</dbReference>
<keyword evidence="2 5" id="KW-0349">Heme</keyword>
<dbReference type="Pfam" id="PF01152">
    <property type="entry name" value="Bac_globin"/>
    <property type="match status" value="1"/>
</dbReference>
<dbReference type="InterPro" id="IPR009050">
    <property type="entry name" value="Globin-like_sf"/>
</dbReference>
<dbReference type="CDD" id="cd00454">
    <property type="entry name" value="TrHb1_N"/>
    <property type="match status" value="1"/>
</dbReference>
<evidence type="ECO:0000256" key="4">
    <source>
        <dbReference type="ARBA" id="ARBA00023004"/>
    </source>
</evidence>
<dbReference type="Proteomes" id="UP000033618">
    <property type="component" value="Unassembled WGS sequence"/>
</dbReference>
<reference evidence="6 7" key="1">
    <citation type="submission" date="2015-03" db="EMBL/GenBank/DDBJ databases">
        <title>Draft Genome Sequence of Burkholderia andropogonis type strain ICMP2807, isolated from Sorghum bicolor.</title>
        <authorList>
            <person name="Lopes-Santos L."/>
            <person name="Castro D.B."/>
            <person name="Ottoboni L.M."/>
            <person name="Park D."/>
            <person name="Weirc B.S."/>
            <person name="Destefano S.A."/>
        </authorList>
    </citation>
    <scope>NUCLEOTIDE SEQUENCE [LARGE SCALE GENOMIC DNA]</scope>
    <source>
        <strain evidence="6 7">ICMP2807</strain>
    </source>
</reference>
<evidence type="ECO:0000256" key="2">
    <source>
        <dbReference type="ARBA" id="ARBA00022617"/>
    </source>
</evidence>
<dbReference type="STRING" id="28092.WM40_05100"/>
<dbReference type="EMBL" id="LAQU01000003">
    <property type="protein sequence ID" value="KKB64816.1"/>
    <property type="molecule type" value="Genomic_DNA"/>
</dbReference>
<dbReference type="AlphaFoldDB" id="A0A0F5K3V8"/>
<dbReference type="GO" id="GO:0046872">
    <property type="term" value="F:metal ion binding"/>
    <property type="evidence" value="ECO:0007669"/>
    <property type="project" value="UniProtKB-KW"/>
</dbReference>
<dbReference type="PATRIC" id="fig|28092.6.peg.1210"/>
<keyword evidence="1" id="KW-0813">Transport</keyword>
<gene>
    <name evidence="6" type="ORF">WM40_05100</name>
</gene>
<name>A0A0F5K3V8_9BURK</name>
<evidence type="ECO:0000256" key="1">
    <source>
        <dbReference type="ARBA" id="ARBA00022448"/>
    </source>
</evidence>
<keyword evidence="3 5" id="KW-0479">Metal-binding</keyword>
<proteinExistence type="predicted"/>
<sequence length="128" mass="14511">MLFTHPAKAAETLYQQFGGEAKMSKIIDDFYDNLLADPRTKDYFEGVSLTRVKKLLGEQFCMLLDGGCTYTGRSMKQTHAGDGINRAAFDATIEDLQKAMDKHGIPFRLQNKLLAKLAPMYRDIQDRE</sequence>
<protein>
    <submittedName>
        <fullName evidence="6">Globin</fullName>
    </submittedName>
</protein>
<dbReference type="SUPFAM" id="SSF46458">
    <property type="entry name" value="Globin-like"/>
    <property type="match status" value="1"/>
</dbReference>
<evidence type="ECO:0000256" key="5">
    <source>
        <dbReference type="PIRSR" id="PIRSR601486-1"/>
    </source>
</evidence>
<feature type="binding site" description="distal binding residue" evidence="5">
    <location>
        <position position="79"/>
    </location>
    <ligand>
        <name>heme</name>
        <dbReference type="ChEBI" id="CHEBI:30413"/>
    </ligand>
    <ligandPart>
        <name>Fe</name>
        <dbReference type="ChEBI" id="CHEBI:18248"/>
    </ligandPart>
</feature>
<comment type="caution">
    <text evidence="6">The sequence shown here is derived from an EMBL/GenBank/DDBJ whole genome shotgun (WGS) entry which is preliminary data.</text>
</comment>
<accession>A0A0F5K3V8</accession>
<evidence type="ECO:0000313" key="6">
    <source>
        <dbReference type="EMBL" id="KKB64816.1"/>
    </source>
</evidence>
<keyword evidence="7" id="KW-1185">Reference proteome</keyword>
<dbReference type="InterPro" id="IPR012292">
    <property type="entry name" value="Globin/Proto"/>
</dbReference>
<organism evidence="6 7">
    <name type="scientific">Robbsia andropogonis</name>
    <dbReference type="NCBI Taxonomy" id="28092"/>
    <lineage>
        <taxon>Bacteria</taxon>
        <taxon>Pseudomonadati</taxon>
        <taxon>Pseudomonadota</taxon>
        <taxon>Betaproteobacteria</taxon>
        <taxon>Burkholderiales</taxon>
        <taxon>Burkholderiaceae</taxon>
        <taxon>Robbsia</taxon>
    </lineage>
</organism>
<dbReference type="Gene3D" id="1.10.490.10">
    <property type="entry name" value="Globins"/>
    <property type="match status" value="1"/>
</dbReference>
<evidence type="ECO:0000313" key="7">
    <source>
        <dbReference type="Proteomes" id="UP000033618"/>
    </source>
</evidence>